<feature type="domain" description="Homeobox" evidence="14">
    <location>
        <begin position="31"/>
        <end position="95"/>
    </location>
</feature>
<evidence type="ECO:0000313" key="17">
    <source>
        <dbReference type="Proteomes" id="UP000008021"/>
    </source>
</evidence>
<evidence type="ECO:0000256" key="8">
    <source>
        <dbReference type="ARBA" id="ARBA00023242"/>
    </source>
</evidence>
<dbReference type="SUPFAM" id="SSF46689">
    <property type="entry name" value="Homeodomain-like"/>
    <property type="match status" value="1"/>
</dbReference>
<dbReference type="EnsemblPlants" id="OMERI10G10230.3">
    <property type="protein sequence ID" value="OMERI10G10230.3"/>
    <property type="gene ID" value="OMERI10G10230"/>
</dbReference>
<keyword evidence="17" id="KW-1185">Reference proteome</keyword>
<dbReference type="InterPro" id="IPR023393">
    <property type="entry name" value="START-like_dom_sf"/>
</dbReference>
<accession>A0A0E0EZ01</accession>
<dbReference type="Gene3D" id="1.10.10.60">
    <property type="entry name" value="Homeodomain-like"/>
    <property type="match status" value="1"/>
</dbReference>
<name>A0A0E0EZ01_9ORYZ</name>
<keyword evidence="4 12" id="KW-0175">Coiled coil</keyword>
<evidence type="ECO:0000256" key="11">
    <source>
        <dbReference type="RuleBase" id="RU000682"/>
    </source>
</evidence>
<dbReference type="GO" id="GO:0008289">
    <property type="term" value="F:lipid binding"/>
    <property type="evidence" value="ECO:0007669"/>
    <property type="project" value="InterPro"/>
</dbReference>
<comment type="function">
    <text evidence="9">Probable transcription factor.</text>
</comment>
<comment type="subcellular location">
    <subcellularLocation>
        <location evidence="1 10 11">Nucleus</location>
    </subcellularLocation>
</comment>
<dbReference type="InterPro" id="IPR044830">
    <property type="entry name" value="HD-Zip_III"/>
</dbReference>
<dbReference type="FunFam" id="1.10.10.60:FF:000197">
    <property type="entry name" value="Homeobox-leucine zipper protein REVOLUTA"/>
    <property type="match status" value="1"/>
</dbReference>
<keyword evidence="5 10" id="KW-0238">DNA-binding</keyword>
<dbReference type="InterPro" id="IPR001356">
    <property type="entry name" value="HD"/>
</dbReference>
<dbReference type="GO" id="GO:0003677">
    <property type="term" value="F:DNA binding"/>
    <property type="evidence" value="ECO:0007669"/>
    <property type="project" value="UniProtKB-UniRule"/>
</dbReference>
<evidence type="ECO:0000256" key="1">
    <source>
        <dbReference type="ARBA" id="ARBA00004123"/>
    </source>
</evidence>
<dbReference type="InterPro" id="IPR009057">
    <property type="entry name" value="Homeodomain-like_sf"/>
</dbReference>
<keyword evidence="6 10" id="KW-0371">Homeobox</keyword>
<evidence type="ECO:0000256" key="5">
    <source>
        <dbReference type="ARBA" id="ARBA00023125"/>
    </source>
</evidence>
<dbReference type="PANTHER" id="PTHR45950:SF10">
    <property type="entry name" value="HOMEOBOX-LEUCINE ZIPPER PROTEIN REVOLUTA"/>
    <property type="match status" value="1"/>
</dbReference>
<dbReference type="CDD" id="cd00086">
    <property type="entry name" value="homeodomain"/>
    <property type="match status" value="1"/>
</dbReference>
<reference evidence="16" key="1">
    <citation type="submission" date="2015-04" db="UniProtKB">
        <authorList>
            <consortium name="EnsemblPlants"/>
        </authorList>
    </citation>
    <scope>IDENTIFICATION</scope>
</reference>
<dbReference type="Gramene" id="OMERI10G10230.3">
    <property type="protein sequence ID" value="OMERI10G10230.3"/>
    <property type="gene ID" value="OMERI10G10230"/>
</dbReference>
<organism evidence="16">
    <name type="scientific">Oryza meridionalis</name>
    <dbReference type="NCBI Taxonomy" id="40149"/>
    <lineage>
        <taxon>Eukaryota</taxon>
        <taxon>Viridiplantae</taxon>
        <taxon>Streptophyta</taxon>
        <taxon>Embryophyta</taxon>
        <taxon>Tracheophyta</taxon>
        <taxon>Spermatophyta</taxon>
        <taxon>Magnoliopsida</taxon>
        <taxon>Liliopsida</taxon>
        <taxon>Poales</taxon>
        <taxon>Poaceae</taxon>
        <taxon>BOP clade</taxon>
        <taxon>Oryzoideae</taxon>
        <taxon>Oryzeae</taxon>
        <taxon>Oryzinae</taxon>
        <taxon>Oryza</taxon>
    </lineage>
</organism>
<dbReference type="PROSITE" id="PS50848">
    <property type="entry name" value="START"/>
    <property type="match status" value="1"/>
</dbReference>
<sequence length="833" mass="90841">MAAAVAVAMRSGSGSGGGGGGGGGGGYDKAGMDSGKYVRYTPEQVEALERVYAECPKPSSSRRQQLLRDCPILANIEPKQIKVWFQNRRCRDKQRKEASRLQAVNRKLTAMNKLLMEENERLQKQVSQLVHENAYMKQQLQNPSLGNDTSCESNVTTPQNPLRDASNPSGLLTIAEETLTEFLSKATGTAVDWVPMPGMKPGPDSFGIVAVSHGCRGVAARACGLVNLEPTKIVEILKDRPSWFRDCRSLEVFTMFPAGNGGTIELVYMQMYAPTTLVPARDFWTLRYTTTMEDGSLVVCERSLSGSGGGPSTASAQQFVRAEMLPSGYLVRPCEGGGSIVHIVDHLDLEVLGVFQKCFGHSTSHLGQIAQETSGEVVYALGRQPAVLRTFSQRLSRGFNDAISGFNDDGWSVMGGDGIEDVIIACNAKKVRNTSTSANAFVTPGGVICAKASMLLQSVPPAVLVRFLREHRSEWADYNFDAYSASSLKTSSCSLPGLRPMRFSGSQIIMPLAHTVENEEILEVVRLEGQALTHDDGLMSRDIHLLQLCTGIDEKSMGSCFQLVFAPIDELFPDDAPLISSGFRVIPLDMKTDGTPAGRTLDLASSLEVGSTAQPTGDASMDDCNLRSVLTIAFQFPYEMHLQDSVATMARQYVRSIVSSVQRVSMAISPSRSGLNAGQKIISGFPEAPTLARWICQSYQFHLGVELLRQADDAGEALLKMLWDYEDAILCCSFKEKPVFTFANEMGLNMLETSLVALQDLSLDKIFDEAGRKALYNEIPKLMEQGYVYLPGGVCLSGMGRHVSFEQAVAWKVLGEDNNVHCLAFCFVNWSFV</sequence>
<keyword evidence="7" id="KW-0804">Transcription</keyword>
<evidence type="ECO:0008006" key="18">
    <source>
        <dbReference type="Google" id="ProtNLM"/>
    </source>
</evidence>
<evidence type="ECO:0000256" key="3">
    <source>
        <dbReference type="ARBA" id="ARBA00023015"/>
    </source>
</evidence>
<proteinExistence type="inferred from homology"/>
<dbReference type="Pfam" id="PF00046">
    <property type="entry name" value="Homeodomain"/>
    <property type="match status" value="1"/>
</dbReference>
<evidence type="ECO:0000256" key="13">
    <source>
        <dbReference type="SAM" id="MobiDB-lite"/>
    </source>
</evidence>
<evidence type="ECO:0000256" key="6">
    <source>
        <dbReference type="ARBA" id="ARBA00023155"/>
    </source>
</evidence>
<evidence type="ECO:0000256" key="4">
    <source>
        <dbReference type="ARBA" id="ARBA00023054"/>
    </source>
</evidence>
<evidence type="ECO:0000256" key="2">
    <source>
        <dbReference type="ARBA" id="ARBA00010338"/>
    </source>
</evidence>
<evidence type="ECO:0000259" key="15">
    <source>
        <dbReference type="PROSITE" id="PS50848"/>
    </source>
</evidence>
<dbReference type="AlphaFoldDB" id="A0A0E0EZ01"/>
<dbReference type="GO" id="GO:0005634">
    <property type="term" value="C:nucleus"/>
    <property type="evidence" value="ECO:0007669"/>
    <property type="project" value="UniProtKB-SubCell"/>
</dbReference>
<dbReference type="PROSITE" id="PS50071">
    <property type="entry name" value="HOMEOBOX_2"/>
    <property type="match status" value="1"/>
</dbReference>
<evidence type="ECO:0000256" key="7">
    <source>
        <dbReference type="ARBA" id="ARBA00023163"/>
    </source>
</evidence>
<keyword evidence="8 10" id="KW-0539">Nucleus</keyword>
<dbReference type="PANTHER" id="PTHR45950">
    <property type="entry name" value="HOMEOBOX-LEUCINE ZIPPER PROTEIN ATHB-14"/>
    <property type="match status" value="1"/>
</dbReference>
<keyword evidence="3" id="KW-0805">Transcription regulation</keyword>
<feature type="coiled-coil region" evidence="12">
    <location>
        <begin position="101"/>
        <end position="139"/>
    </location>
</feature>
<comment type="similarity">
    <text evidence="2">Belongs to the HD-ZIP homeobox family. Class III subfamily.</text>
</comment>
<evidence type="ECO:0000259" key="14">
    <source>
        <dbReference type="PROSITE" id="PS50071"/>
    </source>
</evidence>
<dbReference type="Proteomes" id="UP000008021">
    <property type="component" value="Chromosome 10"/>
</dbReference>
<evidence type="ECO:0000256" key="12">
    <source>
        <dbReference type="SAM" id="Coils"/>
    </source>
</evidence>
<dbReference type="Gene3D" id="3.30.530.20">
    <property type="match status" value="1"/>
</dbReference>
<evidence type="ECO:0000313" key="16">
    <source>
        <dbReference type="EnsemblPlants" id="OMERI10G10230.3"/>
    </source>
</evidence>
<dbReference type="CDD" id="cd14686">
    <property type="entry name" value="bZIP"/>
    <property type="match status" value="1"/>
</dbReference>
<evidence type="ECO:0000256" key="10">
    <source>
        <dbReference type="PROSITE-ProRule" id="PRU00108"/>
    </source>
</evidence>
<evidence type="ECO:0000256" key="9">
    <source>
        <dbReference type="ARBA" id="ARBA00037260"/>
    </source>
</evidence>
<dbReference type="InterPro" id="IPR002913">
    <property type="entry name" value="START_lipid-bd_dom"/>
</dbReference>
<protein>
    <recommendedName>
        <fullName evidence="18">Homeobox domain-containing protein</fullName>
    </recommendedName>
</protein>
<dbReference type="InterPro" id="IPR013978">
    <property type="entry name" value="MEKHLA"/>
</dbReference>
<reference evidence="16" key="2">
    <citation type="submission" date="2018-05" db="EMBL/GenBank/DDBJ databases">
        <title>OmerRS3 (Oryza meridionalis Reference Sequence Version 3).</title>
        <authorList>
            <person name="Zhang J."/>
            <person name="Kudrna D."/>
            <person name="Lee S."/>
            <person name="Talag J."/>
            <person name="Welchert J."/>
            <person name="Wing R.A."/>
        </authorList>
    </citation>
    <scope>NUCLEOTIDE SEQUENCE [LARGE SCALE GENOMIC DNA]</scope>
    <source>
        <strain evidence="16">cv. OR44</strain>
    </source>
</reference>
<dbReference type="CDD" id="cd08875">
    <property type="entry name" value="START_ArGLABRA2_like"/>
    <property type="match status" value="1"/>
</dbReference>
<feature type="DNA-binding region" description="Homeobox" evidence="10">
    <location>
        <begin position="33"/>
        <end position="96"/>
    </location>
</feature>
<dbReference type="Pfam" id="PF01852">
    <property type="entry name" value="START"/>
    <property type="match status" value="1"/>
</dbReference>
<feature type="region of interest" description="Disordered" evidence="13">
    <location>
        <begin position="142"/>
        <end position="167"/>
    </location>
</feature>
<dbReference type="SUPFAM" id="SSF55961">
    <property type="entry name" value="Bet v1-like"/>
    <property type="match status" value="1"/>
</dbReference>
<feature type="domain" description="START" evidence="15">
    <location>
        <begin position="164"/>
        <end position="350"/>
    </location>
</feature>
<dbReference type="GO" id="GO:0003700">
    <property type="term" value="F:DNA-binding transcription factor activity"/>
    <property type="evidence" value="ECO:0007669"/>
    <property type="project" value="InterPro"/>
</dbReference>
<dbReference type="SMART" id="SM00234">
    <property type="entry name" value="START"/>
    <property type="match status" value="1"/>
</dbReference>
<dbReference type="Pfam" id="PF08670">
    <property type="entry name" value="MEKHLA"/>
    <property type="match status" value="1"/>
</dbReference>
<dbReference type="SMART" id="SM00389">
    <property type="entry name" value="HOX"/>
    <property type="match status" value="1"/>
</dbReference>